<evidence type="ECO:0000256" key="1">
    <source>
        <dbReference type="SAM" id="Phobius"/>
    </source>
</evidence>
<comment type="caution">
    <text evidence="3">The sequence shown here is derived from an EMBL/GenBank/DDBJ whole genome shotgun (WGS) entry which is preliminary data.</text>
</comment>
<dbReference type="Pfam" id="PF16980">
    <property type="entry name" value="CitMHS_2"/>
    <property type="match status" value="1"/>
</dbReference>
<keyword evidence="1" id="KW-0812">Transmembrane</keyword>
<organism evidence="3 4">
    <name type="scientific">Sutterella massiliensis</name>
    <dbReference type="NCBI Taxonomy" id="1816689"/>
    <lineage>
        <taxon>Bacteria</taxon>
        <taxon>Pseudomonadati</taxon>
        <taxon>Pseudomonadota</taxon>
        <taxon>Betaproteobacteria</taxon>
        <taxon>Burkholderiales</taxon>
        <taxon>Sutterellaceae</taxon>
        <taxon>Sutterella</taxon>
    </lineage>
</organism>
<evidence type="ECO:0000313" key="3">
    <source>
        <dbReference type="EMBL" id="MBM6703429.1"/>
    </source>
</evidence>
<feature type="chain" id="PRO_5047132206" evidence="2">
    <location>
        <begin position="21"/>
        <end position="467"/>
    </location>
</feature>
<dbReference type="EMBL" id="JACJJC010000003">
    <property type="protein sequence ID" value="MBM6703429.1"/>
    <property type="molecule type" value="Genomic_DNA"/>
</dbReference>
<dbReference type="Proteomes" id="UP000715095">
    <property type="component" value="Unassembled WGS sequence"/>
</dbReference>
<keyword evidence="4" id="KW-1185">Reference proteome</keyword>
<feature type="transmembrane region" description="Helical" evidence="1">
    <location>
        <begin position="402"/>
        <end position="422"/>
    </location>
</feature>
<feature type="transmembrane region" description="Helical" evidence="1">
    <location>
        <begin position="62"/>
        <end position="79"/>
    </location>
</feature>
<feature type="transmembrane region" description="Helical" evidence="1">
    <location>
        <begin position="165"/>
        <end position="183"/>
    </location>
</feature>
<feature type="transmembrane region" description="Helical" evidence="1">
    <location>
        <begin position="30"/>
        <end position="50"/>
    </location>
</feature>
<evidence type="ECO:0000256" key="2">
    <source>
        <dbReference type="SAM" id="SignalP"/>
    </source>
</evidence>
<sequence length="467" mass="50576">MQRLAPLAVLGALFPAAANAAGLDGASLSLGWAIPFAGILLSIALCPLFVPHFWHNHFGKVSVFWALCCGVPLCALIGFDVGLDAIIHVLLADYVPFIIFVGALFIVAGGIHVRGTFVGHPIVNTAFLAVGAVLANFMGTTGAAMLLIRPLIHANENRKRKMQTFIFFIFLVANVGGALTPLGDPPLFLGFLKGVGFFWTTEHLLLPWLVTVAILLAVFFAIDSVCYKRDVRDGFEPPKTKEKFGIDGGINILFLAFIIGAVLMSGFWKSGTEITALGVHFTLESLARDAIFIVTAILSLSFTAKATREANHFTWDPILEVGKLFFGIFVCIVPVLEMLRAGLDGHFAPLVALVTNADGTFNNTFFFWLTGSLSAFLDNAPTYLAFFNLAGGDPTLLMTEDAQTLMAISMGAVFMGAVTYIGNAPNFMTVSICHERGIKMPTFFGYMLWSVGILFPTFFLMDMIFLT</sequence>
<keyword evidence="2" id="KW-0732">Signal</keyword>
<proteinExistence type="predicted"/>
<protein>
    <submittedName>
        <fullName evidence="3">Sodium:proton antiporter</fullName>
    </submittedName>
</protein>
<keyword evidence="1" id="KW-1133">Transmembrane helix</keyword>
<accession>A0ABS2DQ16</accession>
<feature type="transmembrane region" description="Helical" evidence="1">
    <location>
        <begin position="85"/>
        <end position="107"/>
    </location>
</feature>
<reference evidence="3 4" key="1">
    <citation type="journal article" date="2021" name="Sci. Rep.">
        <title>The distribution of antibiotic resistance genes in chicken gut microbiota commensals.</title>
        <authorList>
            <person name="Juricova H."/>
            <person name="Matiasovicova J."/>
            <person name="Kubasova T."/>
            <person name="Cejkova D."/>
            <person name="Rychlik I."/>
        </authorList>
    </citation>
    <scope>NUCLEOTIDE SEQUENCE [LARGE SCALE GENOMIC DNA]</scope>
    <source>
        <strain evidence="3 4">An829</strain>
    </source>
</reference>
<gene>
    <name evidence="3" type="ORF">H6A60_02795</name>
</gene>
<name>A0ABS2DQ16_9BURK</name>
<evidence type="ECO:0000313" key="4">
    <source>
        <dbReference type="Proteomes" id="UP000715095"/>
    </source>
</evidence>
<feature type="signal peptide" evidence="2">
    <location>
        <begin position="1"/>
        <end position="20"/>
    </location>
</feature>
<feature type="transmembrane region" description="Helical" evidence="1">
    <location>
        <begin position="286"/>
        <end position="304"/>
    </location>
</feature>
<feature type="transmembrane region" description="Helical" evidence="1">
    <location>
        <begin position="203"/>
        <end position="227"/>
    </location>
</feature>
<keyword evidence="1" id="KW-0472">Membrane</keyword>
<dbReference type="InterPro" id="IPR031566">
    <property type="entry name" value="CitMHS_2"/>
</dbReference>
<feature type="transmembrane region" description="Helical" evidence="1">
    <location>
        <begin position="443"/>
        <end position="466"/>
    </location>
</feature>
<feature type="transmembrane region" description="Helical" evidence="1">
    <location>
        <begin position="248"/>
        <end position="266"/>
    </location>
</feature>